<gene>
    <name evidence="3" type="ORF">NJF43_00635</name>
</gene>
<sequence length="328" mass="37452">MLLRTLFLLLALSPLTATINAGELSKTEPSITPPADVQQETEPESPAKTIPNKQEGKFTETPIHSLTDSKQTSINDISASIEELKRTIEHYENAWISKLTPALFGLLGVLSGGLISVLLHRQRISHELRERNAKYSFEIQQQLYTYRNKQLNEFYGPLLVLLTQSKELSMQLHRQLEKWDNVRYRYEVDKTSPEAKSSLFVYHSETEQDAFRLIEELPHIGVSHKEALPQVKEIIRTGIRMAKLIEEKSGLVDPKNIELSGCLGRYLAHLTALKDAYKQAKSSNSEPQRLHNAVFPREIQNLTRLDYDSLRKKIEAWEQEPSRLGATP</sequence>
<feature type="chain" id="PRO_5041230910" evidence="2">
    <location>
        <begin position="18"/>
        <end position="328"/>
    </location>
</feature>
<reference evidence="3" key="1">
    <citation type="submission" date="2022-06" db="EMBL/GenBank/DDBJ databases">
        <title>Detection of beta-lactamases in bacteria of animal origin.</title>
        <authorList>
            <person name="Mlynarcik P."/>
            <person name="Zdarska V."/>
            <person name="Chudobova H."/>
            <person name="Prochazkova P."/>
            <person name="Hricova K."/>
            <person name="Mezerova K."/>
            <person name="Bardon J."/>
            <person name="Dolejska M."/>
            <person name="Sukkar I."/>
            <person name="Kolar M."/>
        </authorList>
    </citation>
    <scope>NUCLEOTIDE SEQUENCE</scope>
    <source>
        <strain evidence="3">S 300-3</strain>
    </source>
</reference>
<protein>
    <submittedName>
        <fullName evidence="3">Uncharacterized protein</fullName>
    </submittedName>
</protein>
<keyword evidence="2" id="KW-0732">Signal</keyword>
<accession>A0AA41WI33</accession>
<feature type="region of interest" description="Disordered" evidence="1">
    <location>
        <begin position="25"/>
        <end position="54"/>
    </location>
</feature>
<feature type="signal peptide" evidence="2">
    <location>
        <begin position="1"/>
        <end position="17"/>
    </location>
</feature>
<dbReference type="AlphaFoldDB" id="A0AA41WI33"/>
<evidence type="ECO:0000256" key="1">
    <source>
        <dbReference type="SAM" id="MobiDB-lite"/>
    </source>
</evidence>
<comment type="caution">
    <text evidence="3">The sequence shown here is derived from an EMBL/GenBank/DDBJ whole genome shotgun (WGS) entry which is preliminary data.</text>
</comment>
<dbReference type="RefSeq" id="WP_253162037.1">
    <property type="nucleotide sequence ID" value="NZ_JAMYBS010000001.1"/>
</dbReference>
<evidence type="ECO:0000256" key="2">
    <source>
        <dbReference type="SAM" id="SignalP"/>
    </source>
</evidence>
<evidence type="ECO:0000313" key="4">
    <source>
        <dbReference type="Proteomes" id="UP001165292"/>
    </source>
</evidence>
<proteinExistence type="predicted"/>
<dbReference type="EMBL" id="JAMYBS010000001">
    <property type="protein sequence ID" value="MCO7543260.1"/>
    <property type="molecule type" value="Genomic_DNA"/>
</dbReference>
<evidence type="ECO:0000313" key="3">
    <source>
        <dbReference type="EMBL" id="MCO7543260.1"/>
    </source>
</evidence>
<organism evidence="3 4">
    <name type="scientific">Stutzerimonas nitrititolerans</name>
    <dbReference type="NCBI Taxonomy" id="2482751"/>
    <lineage>
        <taxon>Bacteria</taxon>
        <taxon>Pseudomonadati</taxon>
        <taxon>Pseudomonadota</taxon>
        <taxon>Gammaproteobacteria</taxon>
        <taxon>Pseudomonadales</taxon>
        <taxon>Pseudomonadaceae</taxon>
        <taxon>Stutzerimonas</taxon>
    </lineage>
</organism>
<name>A0AA41WI33_9GAMM</name>
<dbReference type="Proteomes" id="UP001165292">
    <property type="component" value="Unassembled WGS sequence"/>
</dbReference>